<gene>
    <name evidence="4" type="ORF">CBI38_34815</name>
</gene>
<sequence length="425" mass="46371">MPVRKRCVTTRIKVTLVATRRLKAILIETVIPVVNADSAIDPRHFRNVLGNFPTGVVAITSTDECDKPVGMAVGSFTSVSLDPPLVAFFPDKVSTTFPTIERSGRFCVSILNAQQQDVCRRLSLKGVDKFANISWTPAGSGAPRIDGAIGWIDCDIDTVHDAGDHYIVVGRVRDLQVETDHSPLIFFQGGYGRFASTSLTAPAEADLFQQLRYVDRIRDEMSTLANEFEGECCASTAIGDQLVLIGSSVADRLRTAPHTRLGQRMPFLPPLAVPLIAWEDSSKVTRWMSSSREVLDQDALAAAVDRVRDRGWSLVLESDQQRRFERAVAALPLRDASREQTLELTAATKSLILDDYEPALIHPDRKYDVRVMSVPVFDDRGSAVLLLSLYKLGRPLSGAEINDCCARLVTVAAAATAAIGGAPPP</sequence>
<dbReference type="InterPro" id="IPR050268">
    <property type="entry name" value="NADH-dep_flavin_reductase"/>
</dbReference>
<dbReference type="Gene3D" id="3.30.450.40">
    <property type="match status" value="1"/>
</dbReference>
<dbReference type="InterPro" id="IPR012349">
    <property type="entry name" value="Split_barrel_FMN-bd"/>
</dbReference>
<keyword evidence="2" id="KW-0560">Oxidoreductase</keyword>
<evidence type="ECO:0000256" key="1">
    <source>
        <dbReference type="ARBA" id="ARBA00008898"/>
    </source>
</evidence>
<protein>
    <recommendedName>
        <fullName evidence="3">IclR-ED domain-containing protein</fullName>
    </recommendedName>
</protein>
<dbReference type="PROSITE" id="PS51078">
    <property type="entry name" value="ICLR_ED"/>
    <property type="match status" value="1"/>
</dbReference>
<organism evidence="4 5">
    <name type="scientific">Rhodococcus oxybenzonivorans</name>
    <dbReference type="NCBI Taxonomy" id="1990687"/>
    <lineage>
        <taxon>Bacteria</taxon>
        <taxon>Bacillati</taxon>
        <taxon>Actinomycetota</taxon>
        <taxon>Actinomycetes</taxon>
        <taxon>Mycobacteriales</taxon>
        <taxon>Nocardiaceae</taxon>
        <taxon>Rhodococcus</taxon>
    </lineage>
</organism>
<keyword evidence="5" id="KW-1185">Reference proteome</keyword>
<dbReference type="Gene3D" id="2.30.110.10">
    <property type="entry name" value="Electron Transport, Fmn-binding Protein, Chain A"/>
    <property type="match status" value="1"/>
</dbReference>
<dbReference type="InterPro" id="IPR029016">
    <property type="entry name" value="GAF-like_dom_sf"/>
</dbReference>
<dbReference type="Pfam" id="PF01613">
    <property type="entry name" value="Flavin_Reduct"/>
    <property type="match status" value="1"/>
</dbReference>
<dbReference type="SUPFAM" id="SSF55781">
    <property type="entry name" value="GAF domain-like"/>
    <property type="match status" value="1"/>
</dbReference>
<dbReference type="KEGG" id="roz:CBI38_34815"/>
<dbReference type="Proteomes" id="UP000245711">
    <property type="component" value="Plasmid pRB98"/>
</dbReference>
<accession>A0A2S2C6R7</accession>
<comment type="similarity">
    <text evidence="1">Belongs to the non-flavoprotein flavin reductase family.</text>
</comment>
<proteinExistence type="inferred from homology"/>
<keyword evidence="4" id="KW-0614">Plasmid</keyword>
<evidence type="ECO:0000313" key="5">
    <source>
        <dbReference type="Proteomes" id="UP000245711"/>
    </source>
</evidence>
<dbReference type="PANTHER" id="PTHR30466:SF11">
    <property type="entry name" value="FLAVIN-DEPENDENT MONOOXYGENASE, REDUCTASE SUBUNIT HSAB"/>
    <property type="match status" value="1"/>
</dbReference>
<dbReference type="InterPro" id="IPR014757">
    <property type="entry name" value="Tscrpt_reg_IclR_C"/>
</dbReference>
<dbReference type="SMART" id="SM00903">
    <property type="entry name" value="Flavin_Reduct"/>
    <property type="match status" value="1"/>
</dbReference>
<dbReference type="InterPro" id="IPR002563">
    <property type="entry name" value="Flavin_Rdtase-like_dom"/>
</dbReference>
<dbReference type="SUPFAM" id="SSF50475">
    <property type="entry name" value="FMN-binding split barrel"/>
    <property type="match status" value="1"/>
</dbReference>
<evidence type="ECO:0000313" key="4">
    <source>
        <dbReference type="EMBL" id="AWK76542.1"/>
    </source>
</evidence>
<dbReference type="PANTHER" id="PTHR30466">
    <property type="entry name" value="FLAVIN REDUCTASE"/>
    <property type="match status" value="1"/>
</dbReference>
<name>A0A2S2C6R7_9NOCA</name>
<geneLocation type="plasmid" evidence="5">
    <name>prb98</name>
</geneLocation>
<dbReference type="EMBL" id="CP021355">
    <property type="protein sequence ID" value="AWK76542.1"/>
    <property type="molecule type" value="Genomic_DNA"/>
</dbReference>
<dbReference type="AlphaFoldDB" id="A0A2S2C6R7"/>
<evidence type="ECO:0000259" key="3">
    <source>
        <dbReference type="PROSITE" id="PS51078"/>
    </source>
</evidence>
<evidence type="ECO:0000256" key="2">
    <source>
        <dbReference type="ARBA" id="ARBA00023002"/>
    </source>
</evidence>
<dbReference type="GO" id="GO:0042602">
    <property type="term" value="F:riboflavin reductase (NADPH) activity"/>
    <property type="evidence" value="ECO:0007669"/>
    <property type="project" value="TreeGrafter"/>
</dbReference>
<dbReference type="OrthoDB" id="9792858at2"/>
<feature type="domain" description="IclR-ED" evidence="3">
    <location>
        <begin position="199"/>
        <end position="421"/>
    </location>
</feature>
<dbReference type="GO" id="GO:0010181">
    <property type="term" value="F:FMN binding"/>
    <property type="evidence" value="ECO:0007669"/>
    <property type="project" value="InterPro"/>
</dbReference>
<reference evidence="4 5" key="1">
    <citation type="submission" date="2017-05" db="EMBL/GenBank/DDBJ databases">
        <title>Isolation of Rhodococcus sp. S2-17 biodegrading of BP-3.</title>
        <authorList>
            <person name="Lee Y."/>
            <person name="Kim K.H."/>
            <person name="Chun B.H."/>
            <person name="Jung H.S."/>
            <person name="Jeon C.O."/>
        </authorList>
    </citation>
    <scope>NUCLEOTIDE SEQUENCE [LARGE SCALE GENOMIC DNA]</scope>
    <source>
        <strain evidence="4 5">S2-17</strain>
        <plasmid evidence="5">prb98</plasmid>
    </source>
</reference>